<dbReference type="RefSeq" id="YP_009594338.1">
    <property type="nucleotide sequence ID" value="NC_041875.1"/>
</dbReference>
<dbReference type="EMBL" id="KU160650">
    <property type="protein sequence ID" value="ALY09320.1"/>
    <property type="molecule type" value="Genomic_DNA"/>
</dbReference>
<organism evidence="1 2">
    <name type="scientific">Arthrobacter phage Jasmine</name>
    <dbReference type="NCBI Taxonomy" id="1772302"/>
    <lineage>
        <taxon>Viruses</taxon>
        <taxon>Duplodnaviria</taxon>
        <taxon>Heunggongvirae</taxon>
        <taxon>Uroviricota</taxon>
        <taxon>Caudoviricetes</taxon>
        <taxon>Jasminevirus</taxon>
        <taxon>Jasminevirus jasmine</taxon>
    </lineage>
</organism>
<dbReference type="Proteomes" id="UP000224503">
    <property type="component" value="Segment"/>
</dbReference>
<dbReference type="GeneID" id="40069858"/>
<proteinExistence type="predicted"/>
<accession>A0A0U4KNT7</accession>
<sequence>MTHHRGGGNYAKIAAANETAIRALISVKPMTYNELAIQTGLTVQTIRKRIRDIGGVSQTTTTPMKFYMQGAEDKSFAEEMVDKHLGVKKTTSAADVVFFPQATDEQRAGFHKFCMEIEPIPVGDVITRDQINHILALLYKSVSSEDDLTVLEHGIKTMYDAVQFRKEQLKKANK</sequence>
<evidence type="ECO:0000313" key="1">
    <source>
        <dbReference type="EMBL" id="ALY09320.1"/>
    </source>
</evidence>
<gene>
    <name evidence="1" type="primary">50</name>
    <name evidence="1" type="ORF">JASMINE_50</name>
</gene>
<keyword evidence="2" id="KW-1185">Reference proteome</keyword>
<dbReference type="OrthoDB" id="30532at10239"/>
<evidence type="ECO:0000313" key="2">
    <source>
        <dbReference type="Proteomes" id="UP000224503"/>
    </source>
</evidence>
<reference evidence="1 2" key="1">
    <citation type="submission" date="2015-11" db="EMBL/GenBank/DDBJ databases">
        <authorList>
            <person name="Ott C."/>
            <person name="Guerrero C.A."/>
            <person name="Bradley K.W."/>
            <person name="Asai D.J."/>
            <person name="Bowman C.A."/>
            <person name="Russell D.A."/>
            <person name="Pope W.H."/>
            <person name="Jacobs-Sera D."/>
            <person name="Hendrix R.W."/>
            <person name="Hatfull G.F."/>
        </authorList>
    </citation>
    <scope>NUCLEOTIDE SEQUENCE [LARGE SCALE GENOMIC DNA]</scope>
</reference>
<protein>
    <submittedName>
        <fullName evidence="1">Uncharacterized protein</fullName>
    </submittedName>
</protein>
<dbReference type="KEGG" id="vg:40069858"/>
<name>A0A0U4KNT7_9CAUD</name>